<organism evidence="2 3">
    <name type="scientific">Desulfosarcina alkanivorans</name>
    <dbReference type="NCBI Taxonomy" id="571177"/>
    <lineage>
        <taxon>Bacteria</taxon>
        <taxon>Pseudomonadati</taxon>
        <taxon>Thermodesulfobacteriota</taxon>
        <taxon>Desulfobacteria</taxon>
        <taxon>Desulfobacterales</taxon>
        <taxon>Desulfosarcinaceae</taxon>
        <taxon>Desulfosarcina</taxon>
    </lineage>
</organism>
<evidence type="ECO:0000256" key="1">
    <source>
        <dbReference type="SAM" id="Phobius"/>
    </source>
</evidence>
<dbReference type="EMBL" id="AP021874">
    <property type="protein sequence ID" value="BBO69451.1"/>
    <property type="molecule type" value="Genomic_DNA"/>
</dbReference>
<dbReference type="KEGG" id="dalk:DSCA_33810"/>
<dbReference type="OrthoDB" id="3469619at2"/>
<reference evidence="2 3" key="1">
    <citation type="submission" date="2019-11" db="EMBL/GenBank/DDBJ databases">
        <title>Comparative genomics of hydrocarbon-degrading Desulfosarcina strains.</title>
        <authorList>
            <person name="Watanabe M."/>
            <person name="Kojima H."/>
            <person name="Fukui M."/>
        </authorList>
    </citation>
    <scope>NUCLEOTIDE SEQUENCE [LARGE SCALE GENOMIC DNA]</scope>
    <source>
        <strain evidence="2 3">PL12</strain>
    </source>
</reference>
<name>A0A5K7YR39_9BACT</name>
<proteinExistence type="predicted"/>
<keyword evidence="1" id="KW-0812">Transmembrane</keyword>
<accession>A0A5K7YR39</accession>
<protein>
    <submittedName>
        <fullName evidence="2">Uncharacterized protein</fullName>
    </submittedName>
</protein>
<feature type="transmembrane region" description="Helical" evidence="1">
    <location>
        <begin position="254"/>
        <end position="279"/>
    </location>
</feature>
<evidence type="ECO:0000313" key="3">
    <source>
        <dbReference type="Proteomes" id="UP000427906"/>
    </source>
</evidence>
<keyword evidence="1" id="KW-1133">Transmembrane helix</keyword>
<keyword evidence="3" id="KW-1185">Reference proteome</keyword>
<sequence length="281" mass="30323">MNTPTLLTGLGCGIASGLLLRMAKQELAAKKMAGKLNLTPIGNIQPGLCLTAGEVVCEKPLVTPYSQTPAAWYRFAATERGLQDVDNHRKKPDKMLSSGSQSCPFFLRDDSGIIEVLPAGGTAGSYPHQRIMKSQSGKRTAVGDRIKKLKEIDRQNHPDGEKKPFFRKIEMDEAPLDVPEDLIEVEPGSREAQNALHKYSESWVQAGDRVFVIGMVEDGARGNPRRITHAGKNGPLKMSTDMNDLSAGAFGRNFMVASLMGLGLGVLGVVFVLMSLGMVGS</sequence>
<evidence type="ECO:0000313" key="2">
    <source>
        <dbReference type="EMBL" id="BBO69451.1"/>
    </source>
</evidence>
<keyword evidence="1" id="KW-0472">Membrane</keyword>
<dbReference type="RefSeq" id="WP_155317491.1">
    <property type="nucleotide sequence ID" value="NZ_AP021874.1"/>
</dbReference>
<gene>
    <name evidence="2" type="ORF">DSCA_33810</name>
</gene>
<dbReference type="AlphaFoldDB" id="A0A5K7YR39"/>
<dbReference type="Proteomes" id="UP000427906">
    <property type="component" value="Chromosome"/>
</dbReference>